<dbReference type="PANTHER" id="PTHR39332:SF7">
    <property type="entry name" value="SRPBCC FAMILY PROTEIN"/>
    <property type="match status" value="1"/>
</dbReference>
<reference evidence="2 3" key="1">
    <citation type="journal article" date="2007" name="J. Bacteriol.">
        <title>Whole-genome analysis of the methyl tert-butyl ether-degrading beta-proteobacterium Methylibium petroleiphilum PM1.</title>
        <authorList>
            <person name="Kane S.R."/>
            <person name="Chakicherla A.Y."/>
            <person name="Chain P.S.G."/>
            <person name="Schmidt R."/>
            <person name="Shin M.W."/>
            <person name="Legler T.C."/>
            <person name="Scow K.M."/>
            <person name="Larimer F.W."/>
            <person name="Lucas S.M."/>
            <person name="Richardson P.M."/>
            <person name="Hristova K.R."/>
        </authorList>
    </citation>
    <scope>NUCLEOTIDE SEQUENCE [LARGE SCALE GENOMIC DNA]</scope>
    <source>
        <strain evidence="3">ATCC BAA-1232 / LMG 22953 / PM1</strain>
    </source>
</reference>
<dbReference type="eggNOG" id="COG3832">
    <property type="taxonomic scope" value="Bacteria"/>
</dbReference>
<dbReference type="EMBL" id="CP000555">
    <property type="protein sequence ID" value="ABM95374.1"/>
    <property type="molecule type" value="Genomic_DNA"/>
</dbReference>
<evidence type="ECO:0000313" key="3">
    <source>
        <dbReference type="Proteomes" id="UP000000366"/>
    </source>
</evidence>
<dbReference type="STRING" id="420662.Mpe_A2419"/>
<dbReference type="HOGENOM" id="CLU_106645_0_0_4"/>
<keyword evidence="1" id="KW-0732">Signal</keyword>
<dbReference type="SUPFAM" id="SSF55961">
    <property type="entry name" value="Bet v1-like"/>
    <property type="match status" value="1"/>
</dbReference>
<feature type="signal peptide" evidence="1">
    <location>
        <begin position="1"/>
        <end position="24"/>
    </location>
</feature>
<feature type="chain" id="PRO_5002646439" evidence="1">
    <location>
        <begin position="25"/>
        <end position="168"/>
    </location>
</feature>
<dbReference type="Gene3D" id="3.30.530.20">
    <property type="match status" value="1"/>
</dbReference>
<sequence length="168" mass="17609">MTAAGHRTFGILLSLAFATGGALAAGKTLSVTEKVDVAATPAKTFAAIKDFDSWQNWHPAIGGTEITKGKGNTKGTVRVLTTKDGAKITEELLSHSASSMSYKYRITDSPLPVTDYVSTLKVAKAKGGSTVTWSSTFKAKEGVSDDEAKKVISGVYRAGLDNLPAVVK</sequence>
<dbReference type="AlphaFoldDB" id="A2SII5"/>
<organism evidence="2 3">
    <name type="scientific">Methylibium petroleiphilum (strain ATCC BAA-1232 / LMG 22953 / PM1)</name>
    <dbReference type="NCBI Taxonomy" id="420662"/>
    <lineage>
        <taxon>Bacteria</taxon>
        <taxon>Pseudomonadati</taxon>
        <taxon>Pseudomonadota</taxon>
        <taxon>Betaproteobacteria</taxon>
        <taxon>Burkholderiales</taxon>
        <taxon>Sphaerotilaceae</taxon>
        <taxon>Methylibium</taxon>
    </lineage>
</organism>
<protein>
    <submittedName>
        <fullName evidence="2">MxaD protein</fullName>
    </submittedName>
</protein>
<dbReference type="Proteomes" id="UP000000366">
    <property type="component" value="Chromosome"/>
</dbReference>
<dbReference type="Pfam" id="PF10604">
    <property type="entry name" value="Polyketide_cyc2"/>
    <property type="match status" value="1"/>
</dbReference>
<name>A2SII5_METPP</name>
<accession>A2SII5</accession>
<proteinExistence type="predicted"/>
<dbReference type="KEGG" id="mpt:Mpe_A2419"/>
<evidence type="ECO:0000313" key="2">
    <source>
        <dbReference type="EMBL" id="ABM95374.1"/>
    </source>
</evidence>
<evidence type="ECO:0000256" key="1">
    <source>
        <dbReference type="SAM" id="SignalP"/>
    </source>
</evidence>
<dbReference type="InterPro" id="IPR023393">
    <property type="entry name" value="START-like_dom_sf"/>
</dbReference>
<dbReference type="CDD" id="cd07821">
    <property type="entry name" value="PYR_PYL_RCAR_like"/>
    <property type="match status" value="1"/>
</dbReference>
<dbReference type="PANTHER" id="PTHR39332">
    <property type="entry name" value="BLL4707 PROTEIN"/>
    <property type="match status" value="1"/>
</dbReference>
<keyword evidence="3" id="KW-1185">Reference proteome</keyword>
<dbReference type="RefSeq" id="WP_011830007.1">
    <property type="nucleotide sequence ID" value="NC_008825.1"/>
</dbReference>
<dbReference type="InterPro" id="IPR019587">
    <property type="entry name" value="Polyketide_cyclase/dehydratase"/>
</dbReference>
<gene>
    <name evidence="2" type="ordered locus">Mpe_A2419</name>
</gene>